<sequence>MLEKEVFVTPRLEARIVVIAKRRKRRLAGAVKVAGVVFEAVIRREIHTAAEPRHRRLAFGFGHEHAHIHMHRRHIGVGRVEHQRNAQRLKRRSRQFGPVLRGRRRQLGAAHMREVAAAALQQGAALDQAADALALQRRVGRAGPGVAPERGSVRRLERVENAGLKVEKVGADLLRLHDGQRRVATRLELSHSKGRNCFTIVGRLYRVRTQVTDAPTRRI</sequence>
<proteinExistence type="predicted"/>
<reference evidence="1" key="1">
    <citation type="submission" date="2016-10" db="EMBL/GenBank/DDBJ databases">
        <title>Sequence of Gallionella enrichment culture.</title>
        <authorList>
            <person name="Poehlein A."/>
            <person name="Muehling M."/>
            <person name="Daniel R."/>
        </authorList>
    </citation>
    <scope>NUCLEOTIDE SEQUENCE</scope>
</reference>
<name>A0A1J5PMJ7_9ZZZZ</name>
<dbReference type="AlphaFoldDB" id="A0A1J5PMJ7"/>
<protein>
    <submittedName>
        <fullName evidence="1">Uncharacterized protein</fullName>
    </submittedName>
</protein>
<evidence type="ECO:0000313" key="1">
    <source>
        <dbReference type="EMBL" id="OIQ72729.1"/>
    </source>
</evidence>
<organism evidence="1">
    <name type="scientific">mine drainage metagenome</name>
    <dbReference type="NCBI Taxonomy" id="410659"/>
    <lineage>
        <taxon>unclassified sequences</taxon>
        <taxon>metagenomes</taxon>
        <taxon>ecological metagenomes</taxon>
    </lineage>
</organism>
<dbReference type="EMBL" id="MLJW01003152">
    <property type="protein sequence ID" value="OIQ72729.1"/>
    <property type="molecule type" value="Genomic_DNA"/>
</dbReference>
<comment type="caution">
    <text evidence="1">The sequence shown here is derived from an EMBL/GenBank/DDBJ whole genome shotgun (WGS) entry which is preliminary data.</text>
</comment>
<accession>A0A1J5PMJ7</accession>
<gene>
    <name evidence="1" type="ORF">GALL_456440</name>
</gene>